<dbReference type="GO" id="GO:0004519">
    <property type="term" value="F:endonuclease activity"/>
    <property type="evidence" value="ECO:0007669"/>
    <property type="project" value="UniProtKB-KW"/>
</dbReference>
<dbReference type="GO" id="GO:0003676">
    <property type="term" value="F:nucleic acid binding"/>
    <property type="evidence" value="ECO:0007669"/>
    <property type="project" value="InterPro"/>
</dbReference>
<dbReference type="Proteomes" id="UP001458880">
    <property type="component" value="Unassembled WGS sequence"/>
</dbReference>
<reference evidence="2 3" key="1">
    <citation type="journal article" date="2024" name="BMC Genomics">
        <title>De novo assembly and annotation of Popillia japonica's genome with initial clues to its potential as an invasive pest.</title>
        <authorList>
            <person name="Cucini C."/>
            <person name="Boschi S."/>
            <person name="Funari R."/>
            <person name="Cardaioli E."/>
            <person name="Iannotti N."/>
            <person name="Marturano G."/>
            <person name="Paoli F."/>
            <person name="Bruttini M."/>
            <person name="Carapelli A."/>
            <person name="Frati F."/>
            <person name="Nardi F."/>
        </authorList>
    </citation>
    <scope>NUCLEOTIDE SEQUENCE [LARGE SCALE GENOMIC DNA]</scope>
    <source>
        <strain evidence="2">DMR45628</strain>
    </source>
</reference>
<dbReference type="EMBL" id="JASPKY010000283">
    <property type="protein sequence ID" value="KAK9711233.1"/>
    <property type="molecule type" value="Genomic_DNA"/>
</dbReference>
<keyword evidence="3" id="KW-1185">Reference proteome</keyword>
<feature type="domain" description="DDE-1" evidence="1">
    <location>
        <begin position="1"/>
        <end position="85"/>
    </location>
</feature>
<evidence type="ECO:0000313" key="2">
    <source>
        <dbReference type="EMBL" id="KAK9711233.1"/>
    </source>
</evidence>
<keyword evidence="2" id="KW-0255">Endonuclease</keyword>
<accession>A0AAW1K162</accession>
<keyword evidence="2" id="KW-0378">Hydrolase</keyword>
<keyword evidence="2" id="KW-0540">Nuclease</keyword>
<gene>
    <name evidence="2" type="ORF">QE152_g25541</name>
</gene>
<organism evidence="2 3">
    <name type="scientific">Popillia japonica</name>
    <name type="common">Japanese beetle</name>
    <dbReference type="NCBI Taxonomy" id="7064"/>
    <lineage>
        <taxon>Eukaryota</taxon>
        <taxon>Metazoa</taxon>
        <taxon>Ecdysozoa</taxon>
        <taxon>Arthropoda</taxon>
        <taxon>Hexapoda</taxon>
        <taxon>Insecta</taxon>
        <taxon>Pterygota</taxon>
        <taxon>Neoptera</taxon>
        <taxon>Endopterygota</taxon>
        <taxon>Coleoptera</taxon>
        <taxon>Polyphaga</taxon>
        <taxon>Scarabaeiformia</taxon>
        <taxon>Scarabaeidae</taxon>
        <taxon>Rutelinae</taxon>
        <taxon>Popillia</taxon>
    </lineage>
</organism>
<dbReference type="Pfam" id="PF03184">
    <property type="entry name" value="DDE_1"/>
    <property type="match status" value="1"/>
</dbReference>
<name>A0AAW1K162_POPJA</name>
<proteinExistence type="predicted"/>
<dbReference type="InterPro" id="IPR004875">
    <property type="entry name" value="DDE_SF_endonuclease_dom"/>
</dbReference>
<evidence type="ECO:0000259" key="1">
    <source>
        <dbReference type="Pfam" id="PF03184"/>
    </source>
</evidence>
<sequence length="163" mass="18634">MTAELFFKWMQHFVSFVRPTPEKKAILILDRHVSHKNLEALQLAEEKSVILFSLPAHCTHRLQPLDVAFFGAQHKYYNRVMTEWMKINPGRPVTIYQIIQLFSTAYVKAATLTIALSGFRATGIAPFNRHIFLEHMFLPSLNTDVPCDENQLEASVPAPQSPI</sequence>
<protein>
    <submittedName>
        <fullName evidence="2">DDE superfamily endonuclease</fullName>
    </submittedName>
</protein>
<evidence type="ECO:0000313" key="3">
    <source>
        <dbReference type="Proteomes" id="UP001458880"/>
    </source>
</evidence>
<dbReference type="AlphaFoldDB" id="A0AAW1K162"/>
<comment type="caution">
    <text evidence="2">The sequence shown here is derived from an EMBL/GenBank/DDBJ whole genome shotgun (WGS) entry which is preliminary data.</text>
</comment>